<dbReference type="AlphaFoldDB" id="A0A814WRV7"/>
<comment type="subcellular location">
    <subcellularLocation>
        <location evidence="1">Membrane</location>
        <topology evidence="1">Multi-pass membrane protein</topology>
    </subcellularLocation>
</comment>
<evidence type="ECO:0000256" key="8">
    <source>
        <dbReference type="SAM" id="Phobius"/>
    </source>
</evidence>
<evidence type="ECO:0000256" key="7">
    <source>
        <dbReference type="ARBA" id="ARBA00023136"/>
    </source>
</evidence>
<keyword evidence="4" id="KW-0571">Peptide transport</keyword>
<organism evidence="9 12">
    <name type="scientific">Adineta ricciae</name>
    <name type="common">Rotifer</name>
    <dbReference type="NCBI Taxonomy" id="249248"/>
    <lineage>
        <taxon>Eukaryota</taxon>
        <taxon>Metazoa</taxon>
        <taxon>Spiralia</taxon>
        <taxon>Gnathifera</taxon>
        <taxon>Rotifera</taxon>
        <taxon>Eurotatoria</taxon>
        <taxon>Bdelloidea</taxon>
        <taxon>Adinetida</taxon>
        <taxon>Adinetidae</taxon>
        <taxon>Adineta</taxon>
    </lineage>
</organism>
<dbReference type="GO" id="GO:0015031">
    <property type="term" value="P:protein transport"/>
    <property type="evidence" value="ECO:0007669"/>
    <property type="project" value="UniProtKB-KW"/>
</dbReference>
<feature type="transmembrane region" description="Helical" evidence="8">
    <location>
        <begin position="166"/>
        <end position="187"/>
    </location>
</feature>
<keyword evidence="11" id="KW-1185">Reference proteome</keyword>
<dbReference type="Proteomes" id="UP000663852">
    <property type="component" value="Unassembled WGS sequence"/>
</dbReference>
<keyword evidence="5" id="KW-0653">Protein transport</keyword>
<dbReference type="Proteomes" id="UP000663828">
    <property type="component" value="Unassembled WGS sequence"/>
</dbReference>
<evidence type="ECO:0000256" key="5">
    <source>
        <dbReference type="ARBA" id="ARBA00022927"/>
    </source>
</evidence>
<dbReference type="InterPro" id="IPR004648">
    <property type="entry name" value="Oligpept_transpt"/>
</dbReference>
<feature type="transmembrane region" description="Helical" evidence="8">
    <location>
        <begin position="241"/>
        <end position="262"/>
    </location>
</feature>
<dbReference type="OrthoDB" id="9986677at2759"/>
<feature type="transmembrane region" description="Helical" evidence="8">
    <location>
        <begin position="97"/>
        <end position="118"/>
    </location>
</feature>
<name>A0A814WRV7_ADIRI</name>
<evidence type="ECO:0000313" key="12">
    <source>
        <dbReference type="Proteomes" id="UP000663852"/>
    </source>
</evidence>
<gene>
    <name evidence="9" type="ORF">EDS130_LOCUS25714</name>
    <name evidence="10" type="ORF">XAT740_LOCUS54807</name>
</gene>
<feature type="transmembrane region" description="Helical" evidence="8">
    <location>
        <begin position="70"/>
        <end position="91"/>
    </location>
</feature>
<keyword evidence="3 8" id="KW-0812">Transmembrane</keyword>
<evidence type="ECO:0000256" key="2">
    <source>
        <dbReference type="ARBA" id="ARBA00022448"/>
    </source>
</evidence>
<evidence type="ECO:0000313" key="11">
    <source>
        <dbReference type="Proteomes" id="UP000663828"/>
    </source>
</evidence>
<feature type="non-terminal residue" evidence="9">
    <location>
        <position position="1"/>
    </location>
</feature>
<evidence type="ECO:0000256" key="3">
    <source>
        <dbReference type="ARBA" id="ARBA00022692"/>
    </source>
</evidence>
<evidence type="ECO:0000256" key="4">
    <source>
        <dbReference type="ARBA" id="ARBA00022856"/>
    </source>
</evidence>
<evidence type="ECO:0000313" key="10">
    <source>
        <dbReference type="EMBL" id="CAF1650104.1"/>
    </source>
</evidence>
<keyword evidence="7 8" id="KW-0472">Membrane</keyword>
<keyword evidence="2" id="KW-0813">Transport</keyword>
<dbReference type="GO" id="GO:0016020">
    <property type="term" value="C:membrane"/>
    <property type="evidence" value="ECO:0007669"/>
    <property type="project" value="UniProtKB-SubCell"/>
</dbReference>
<accession>A0A814WRV7</accession>
<keyword evidence="6 8" id="KW-1133">Transmembrane helix</keyword>
<feature type="transmembrane region" description="Helical" evidence="8">
    <location>
        <begin position="130"/>
        <end position="154"/>
    </location>
</feature>
<comment type="caution">
    <text evidence="9">The sequence shown here is derived from an EMBL/GenBank/DDBJ whole genome shotgun (WGS) entry which is preliminary data.</text>
</comment>
<reference evidence="9" key="1">
    <citation type="submission" date="2021-02" db="EMBL/GenBank/DDBJ databases">
        <authorList>
            <person name="Nowell W R."/>
        </authorList>
    </citation>
    <scope>NUCLEOTIDE SEQUENCE</scope>
</reference>
<proteinExistence type="predicted"/>
<dbReference type="InterPro" id="IPR004813">
    <property type="entry name" value="OPT"/>
</dbReference>
<evidence type="ECO:0000256" key="1">
    <source>
        <dbReference type="ARBA" id="ARBA00004141"/>
    </source>
</evidence>
<dbReference type="Pfam" id="PF03169">
    <property type="entry name" value="OPT"/>
    <property type="match status" value="1"/>
</dbReference>
<dbReference type="GO" id="GO:0035673">
    <property type="term" value="F:oligopeptide transmembrane transporter activity"/>
    <property type="evidence" value="ECO:0007669"/>
    <property type="project" value="InterPro"/>
</dbReference>
<dbReference type="EMBL" id="CAJNOR010009989">
    <property type="protein sequence ID" value="CAF1650104.1"/>
    <property type="molecule type" value="Genomic_DNA"/>
</dbReference>
<dbReference type="EMBL" id="CAJNOJ010000153">
    <property type="protein sequence ID" value="CAF1207749.1"/>
    <property type="molecule type" value="Genomic_DNA"/>
</dbReference>
<dbReference type="PANTHER" id="PTHR22601">
    <property type="entry name" value="ISP4 LIKE PROTEIN"/>
    <property type="match status" value="1"/>
</dbReference>
<protein>
    <submittedName>
        <fullName evidence="9">Uncharacterized protein</fullName>
    </submittedName>
</protein>
<sequence>MSIISTHGDDSQTSEDVELAQLVYSIQIENHQDDNPMPLGIPVYCDAEQTAFEEVAGICPNKDDQSVKSLTIRSFTIGLIFLGAMSFYHMWYYVTNLYNIITPVMAILAAHILGRVWSKINADPWSMKEHTIVLIMANIGWRFANVYDISVISYLEYQEQRPSFKFVYMFFFVVSIQFLGFGLAGILRRFLVWPSSEVWPSNFPSIALLRILNQNQTNGRSNVYGDCNQLTLGQKFLSNQLLFYFTIMTAQFIFYWLPGYMIPVLS</sequence>
<evidence type="ECO:0000313" key="9">
    <source>
        <dbReference type="EMBL" id="CAF1207749.1"/>
    </source>
</evidence>
<evidence type="ECO:0000256" key="6">
    <source>
        <dbReference type="ARBA" id="ARBA00022989"/>
    </source>
</evidence>